<dbReference type="Gene3D" id="3.20.70.20">
    <property type="match status" value="2"/>
</dbReference>
<dbReference type="UniPathway" id="UPA00326"/>
<dbReference type="CDD" id="cd00081">
    <property type="entry name" value="Hint"/>
    <property type="match status" value="1"/>
</dbReference>
<dbReference type="InterPro" id="IPR006142">
    <property type="entry name" value="INTEIN"/>
</dbReference>
<dbReference type="InterPro" id="IPR006141">
    <property type="entry name" value="Intein_N"/>
</dbReference>
<dbReference type="InterPro" id="IPR003586">
    <property type="entry name" value="Hint_dom_C"/>
</dbReference>
<dbReference type="InterPro" id="IPR000788">
    <property type="entry name" value="RNR_lg_C"/>
</dbReference>
<evidence type="ECO:0000313" key="13">
    <source>
        <dbReference type="Proteomes" id="UP000176791"/>
    </source>
</evidence>
<evidence type="ECO:0000256" key="3">
    <source>
        <dbReference type="ARBA" id="ARBA00022628"/>
    </source>
</evidence>
<dbReference type="Pfam" id="PF14528">
    <property type="entry name" value="LAGLIDADG_3"/>
    <property type="match status" value="1"/>
</dbReference>
<evidence type="ECO:0000256" key="6">
    <source>
        <dbReference type="ARBA" id="ARBA00023002"/>
    </source>
</evidence>
<dbReference type="InterPro" id="IPR008926">
    <property type="entry name" value="RNR_R1-su_N"/>
</dbReference>
<sequence length="979" mass="109085">MKIVEPKQSVAALAITKKRYLMTDKNGRVIETPGEMLWRVAQHMAKLDKSAAEEFYQLMVAKKFVCSGKAMFEAGNPGGSGQLAACFVLPIADSIDAIFKTLGQAAVVHKNNGGTGFNFSKIRPHGDKVKNVPHAASGPVDFIKAFSAALSKILQGSKRQGGNIAIVNADHPDIKDFITMKAEDGTIKNFNVSVGASDAFMKAVVDKKPWRLINPRTKEAEATIRADKLFDLIAEYAWKTADPGMAFLDTMERDNPTPTLGKLEATNPCITGDALVSTEHGLLEFTKIYDDYHNPGKVGLVVDQRVVGNQGMAIKPSLKVLYQGVKPVFELITKSGFRLKATGNHQVMTEIGWKELAQIKAGERVLIQADAGRFSSDKQLPFAWNNQLIGRNGRTYHWNLPTSWSKELGVFLGWLVGDGFVRPRVGKKGGYVILAFGNKNQEEQKYFSRLLKQWYPGMMAKHPLERTTQLVCHSQFVADYVMNFGVSAERSAGKRVPKTILTAPKEVVTGFLQGLFGADGTIGFVKDKSSYVRLSSKSRLLLTDVQLLLLNLGIKARIYDRSRSARLGLFPAYKTAGGEIRRYRSDGVLWELEISKNSVTKFLDEIGWLFNRHQEKIKKLKSKSYYSTRFTDEVLAVTPLGREPVYDVTEPETHSFIANGFVVHNCGEIPLLPYESCNLGSINLSEHVSGGRVDWPNLKNTVAWGIRFLDNMVEVNNYPLEEIRRMVKDGNRRIGLGVMGLAHLFFKLGIPYNSEAAVKLSERLAKFIRQEADKATEKLGKERGNFGNYDVSVYAEKSKPRRNCATTMIAPTGTISLFADCSSGIEPIFALTTTRQTFFEDDKANRPTKAMVITDPVYQQFKDKYDRKVFVTSHEIGWQWHVKMQAAWQKYFDNSVSKTINFARDATVKDVKGAYLLAWKLGCKGITVYRDGSKADQVLKNSDTVSQWHGEACPECGHELIFKEGCSTCTKCGFSKCSL</sequence>
<evidence type="ECO:0000256" key="10">
    <source>
        <dbReference type="RuleBase" id="RU003410"/>
    </source>
</evidence>
<evidence type="ECO:0000256" key="4">
    <source>
        <dbReference type="ARBA" id="ARBA00022813"/>
    </source>
</evidence>
<dbReference type="Gene3D" id="2.170.16.10">
    <property type="entry name" value="Hedgehog/Intein (Hint) domain"/>
    <property type="match status" value="2"/>
</dbReference>
<evidence type="ECO:0000256" key="2">
    <source>
        <dbReference type="ARBA" id="ARBA00012274"/>
    </source>
</evidence>
<evidence type="ECO:0000256" key="1">
    <source>
        <dbReference type="ARBA" id="ARBA00001922"/>
    </source>
</evidence>
<dbReference type="NCBIfam" id="TIGR01445">
    <property type="entry name" value="intein_Nterm"/>
    <property type="match status" value="1"/>
</dbReference>
<dbReference type="AlphaFoldDB" id="A0A1F5DMD0"/>
<dbReference type="PROSITE" id="PS50818">
    <property type="entry name" value="INTEIN_C_TER"/>
    <property type="match status" value="1"/>
</dbReference>
<dbReference type="InterPro" id="IPR027434">
    <property type="entry name" value="Homing_endonucl"/>
</dbReference>
<dbReference type="GO" id="GO:0016539">
    <property type="term" value="P:intein-mediated protein splicing"/>
    <property type="evidence" value="ECO:0007669"/>
    <property type="project" value="InterPro"/>
</dbReference>
<dbReference type="SUPFAM" id="SSF51998">
    <property type="entry name" value="PFL-like glycyl radical enzymes"/>
    <property type="match status" value="1"/>
</dbReference>
<keyword evidence="4" id="KW-0068">Autocatalytic cleavage</keyword>
<keyword evidence="6 10" id="KW-0560">Oxidoreductase</keyword>
<dbReference type="InterPro" id="IPR050862">
    <property type="entry name" value="RdRp_reductase_class-2"/>
</dbReference>
<dbReference type="EC" id="1.17.4.1" evidence="2 10"/>
<dbReference type="SMART" id="SM00305">
    <property type="entry name" value="HintC"/>
    <property type="match status" value="1"/>
</dbReference>
<dbReference type="PRINTS" id="PR00379">
    <property type="entry name" value="INTEIN"/>
</dbReference>
<dbReference type="InterPro" id="IPR030934">
    <property type="entry name" value="Intein_C"/>
</dbReference>
<dbReference type="InterPro" id="IPR036844">
    <property type="entry name" value="Hint_dom_sf"/>
</dbReference>
<comment type="function">
    <text evidence="10">Provides the precursors necessary for DNA synthesis. Catalyzes the biosynthesis of deoxyribonucleotides from the corresponding ribonucleotides.</text>
</comment>
<dbReference type="Gene3D" id="3.10.28.10">
    <property type="entry name" value="Homing endonucleases"/>
    <property type="match status" value="1"/>
</dbReference>
<dbReference type="PANTHER" id="PTHR43371">
    <property type="entry name" value="VITAMIN B12-DEPENDENT RIBONUCLEOTIDE REDUCTASE"/>
    <property type="match status" value="1"/>
</dbReference>
<name>A0A1F5DMD0_9BACT</name>
<dbReference type="Pfam" id="PF00317">
    <property type="entry name" value="Ribonuc_red_lgN"/>
    <property type="match status" value="1"/>
</dbReference>
<keyword evidence="3" id="KW-0846">Cobalamin</keyword>
<organism evidence="12 13">
    <name type="scientific">Candidatus Beckwithbacteria bacterium RIFCSPHIGHO2_12_FULL_47_17</name>
    <dbReference type="NCBI Taxonomy" id="1797460"/>
    <lineage>
        <taxon>Bacteria</taxon>
        <taxon>Candidatus Beckwithiibacteriota</taxon>
    </lineage>
</organism>
<dbReference type="InterPro" id="IPR013509">
    <property type="entry name" value="RNR_lsu_N"/>
</dbReference>
<dbReference type="PANTHER" id="PTHR43371:SF1">
    <property type="entry name" value="RIBONUCLEOSIDE-DIPHOSPHATE REDUCTASE"/>
    <property type="match status" value="1"/>
</dbReference>
<comment type="cofactor">
    <cofactor evidence="1">
        <name>adenosylcob(III)alamin</name>
        <dbReference type="ChEBI" id="CHEBI:18408"/>
    </cofactor>
</comment>
<dbReference type="PROSITE" id="PS50819">
    <property type="entry name" value="INTEIN_ENDONUCLEASE"/>
    <property type="match status" value="1"/>
</dbReference>
<comment type="similarity">
    <text evidence="10">Belongs to the ribonucleoside diphosphate reductase large chain family.</text>
</comment>
<comment type="caution">
    <text evidence="12">The sequence shown here is derived from an EMBL/GenBank/DDBJ whole genome shotgun (WGS) entry which is preliminary data.</text>
</comment>
<dbReference type="Proteomes" id="UP000176791">
    <property type="component" value="Unassembled WGS sequence"/>
</dbReference>
<dbReference type="SUPFAM" id="SSF48168">
    <property type="entry name" value="R1 subunit of ribonucleotide reductase, N-terminal domain"/>
    <property type="match status" value="1"/>
</dbReference>
<dbReference type="InterPro" id="IPR004860">
    <property type="entry name" value="LAGLIDADG_dom"/>
</dbReference>
<dbReference type="NCBIfam" id="TIGR01443">
    <property type="entry name" value="intein_Cterm"/>
    <property type="match status" value="1"/>
</dbReference>
<dbReference type="SUPFAM" id="SSF55608">
    <property type="entry name" value="Homing endonucleases"/>
    <property type="match status" value="1"/>
</dbReference>
<evidence type="ECO:0000256" key="8">
    <source>
        <dbReference type="ARBA" id="ARBA00023285"/>
    </source>
</evidence>
<evidence type="ECO:0000313" key="12">
    <source>
        <dbReference type="EMBL" id="OGD56265.1"/>
    </source>
</evidence>
<keyword evidence="7 10" id="KW-0215">Deoxyribonucleotide synthesis</keyword>
<dbReference type="InterPro" id="IPR003587">
    <property type="entry name" value="Hint_dom_N"/>
</dbReference>
<keyword evidence="5" id="KW-0651">Protein splicing</keyword>
<dbReference type="SMART" id="SM00306">
    <property type="entry name" value="HintN"/>
    <property type="match status" value="1"/>
</dbReference>
<proteinExistence type="inferred from homology"/>
<dbReference type="STRING" id="1797460.A3E73_02395"/>
<feature type="domain" description="DOD-type homing endonuclease" evidence="11">
    <location>
        <begin position="411"/>
        <end position="554"/>
    </location>
</feature>
<dbReference type="PROSITE" id="PS50817">
    <property type="entry name" value="INTEIN_N_TER"/>
    <property type="match status" value="1"/>
</dbReference>
<accession>A0A1F5DMD0</accession>
<dbReference type="GO" id="GO:0031419">
    <property type="term" value="F:cobalamin binding"/>
    <property type="evidence" value="ECO:0007669"/>
    <property type="project" value="UniProtKB-KW"/>
</dbReference>
<dbReference type="SUPFAM" id="SSF51294">
    <property type="entry name" value="Hedgehog/intein (Hint) domain"/>
    <property type="match status" value="1"/>
</dbReference>
<comment type="catalytic activity">
    <reaction evidence="9 10">
        <text>a 2'-deoxyribonucleoside 5'-diphosphate + [thioredoxin]-disulfide + H2O = a ribonucleoside 5'-diphosphate + [thioredoxin]-dithiol</text>
        <dbReference type="Rhea" id="RHEA:23252"/>
        <dbReference type="Rhea" id="RHEA-COMP:10698"/>
        <dbReference type="Rhea" id="RHEA-COMP:10700"/>
        <dbReference type="ChEBI" id="CHEBI:15377"/>
        <dbReference type="ChEBI" id="CHEBI:29950"/>
        <dbReference type="ChEBI" id="CHEBI:50058"/>
        <dbReference type="ChEBI" id="CHEBI:57930"/>
        <dbReference type="ChEBI" id="CHEBI:73316"/>
        <dbReference type="EC" id="1.17.4.1"/>
    </reaction>
</comment>
<protein>
    <recommendedName>
        <fullName evidence="2 10">Ribonucleoside-diphosphate reductase</fullName>
        <ecNumber evidence="2 10">1.17.4.1</ecNumber>
    </recommendedName>
</protein>
<dbReference type="EMBL" id="MEZN01000019">
    <property type="protein sequence ID" value="OGD56265.1"/>
    <property type="molecule type" value="Genomic_DNA"/>
</dbReference>
<reference evidence="12 13" key="1">
    <citation type="journal article" date="2016" name="Nat. Commun.">
        <title>Thousands of microbial genomes shed light on interconnected biogeochemical processes in an aquifer system.</title>
        <authorList>
            <person name="Anantharaman K."/>
            <person name="Brown C.T."/>
            <person name="Hug L.A."/>
            <person name="Sharon I."/>
            <person name="Castelle C.J."/>
            <person name="Probst A.J."/>
            <person name="Thomas B.C."/>
            <person name="Singh A."/>
            <person name="Wilkins M.J."/>
            <person name="Karaoz U."/>
            <person name="Brodie E.L."/>
            <person name="Williams K.H."/>
            <person name="Hubbard S.S."/>
            <person name="Banfield J.F."/>
        </authorList>
    </citation>
    <scope>NUCLEOTIDE SEQUENCE [LARGE SCALE GENOMIC DNA]</scope>
</reference>
<dbReference type="Pfam" id="PF02867">
    <property type="entry name" value="Ribonuc_red_lgC"/>
    <property type="match status" value="1"/>
</dbReference>
<evidence type="ECO:0000256" key="9">
    <source>
        <dbReference type="ARBA" id="ARBA00047754"/>
    </source>
</evidence>
<evidence type="ECO:0000259" key="11">
    <source>
        <dbReference type="PROSITE" id="PS50819"/>
    </source>
</evidence>
<evidence type="ECO:0000256" key="5">
    <source>
        <dbReference type="ARBA" id="ARBA00023000"/>
    </source>
</evidence>
<dbReference type="InterPro" id="IPR004042">
    <property type="entry name" value="Intein_endonuc_central"/>
</dbReference>
<gene>
    <name evidence="12" type="ORF">A3E73_02395</name>
</gene>
<evidence type="ECO:0000256" key="7">
    <source>
        <dbReference type="ARBA" id="ARBA00023116"/>
    </source>
</evidence>
<dbReference type="Pfam" id="PF14890">
    <property type="entry name" value="Intein_splicing"/>
    <property type="match status" value="1"/>
</dbReference>
<dbReference type="GO" id="GO:0004519">
    <property type="term" value="F:endonuclease activity"/>
    <property type="evidence" value="ECO:0007669"/>
    <property type="project" value="InterPro"/>
</dbReference>
<dbReference type="GO" id="GO:0004748">
    <property type="term" value="F:ribonucleoside-diphosphate reductase activity, thioredoxin disulfide as acceptor"/>
    <property type="evidence" value="ECO:0007669"/>
    <property type="project" value="UniProtKB-EC"/>
</dbReference>
<dbReference type="GO" id="GO:0009263">
    <property type="term" value="P:deoxyribonucleotide biosynthetic process"/>
    <property type="evidence" value="ECO:0007669"/>
    <property type="project" value="UniProtKB-KW"/>
</dbReference>
<dbReference type="GO" id="GO:0005524">
    <property type="term" value="F:ATP binding"/>
    <property type="evidence" value="ECO:0007669"/>
    <property type="project" value="InterPro"/>
</dbReference>
<keyword evidence="8" id="KW-0170">Cobalt</keyword>